<feature type="region of interest" description="Disordered" evidence="1">
    <location>
        <begin position="22"/>
        <end position="96"/>
    </location>
</feature>
<dbReference type="RefSeq" id="WP_144333914.1">
    <property type="nucleotide sequence ID" value="NZ_VLPL01000007.1"/>
</dbReference>
<proteinExistence type="predicted"/>
<evidence type="ECO:0000313" key="2">
    <source>
        <dbReference type="EMBL" id="TSJ41656.1"/>
    </source>
</evidence>
<gene>
    <name evidence="2" type="ORF">FO442_14450</name>
</gene>
<evidence type="ECO:0000256" key="1">
    <source>
        <dbReference type="SAM" id="MobiDB-lite"/>
    </source>
</evidence>
<feature type="compositionally biased region" description="Basic and acidic residues" evidence="1">
    <location>
        <begin position="85"/>
        <end position="96"/>
    </location>
</feature>
<dbReference type="Proteomes" id="UP000316008">
    <property type="component" value="Unassembled WGS sequence"/>
</dbReference>
<dbReference type="OrthoDB" id="9951946at2"/>
<organism evidence="2 3">
    <name type="scientific">Fluviicola chungangensis</name>
    <dbReference type="NCBI Taxonomy" id="2597671"/>
    <lineage>
        <taxon>Bacteria</taxon>
        <taxon>Pseudomonadati</taxon>
        <taxon>Bacteroidota</taxon>
        <taxon>Flavobacteriia</taxon>
        <taxon>Flavobacteriales</taxon>
        <taxon>Crocinitomicaceae</taxon>
        <taxon>Fluviicola</taxon>
    </lineage>
</organism>
<dbReference type="AlphaFoldDB" id="A0A556MP30"/>
<evidence type="ECO:0000313" key="3">
    <source>
        <dbReference type="Proteomes" id="UP000316008"/>
    </source>
</evidence>
<protein>
    <recommendedName>
        <fullName evidence="4">Lipoprotein</fullName>
    </recommendedName>
</protein>
<feature type="compositionally biased region" description="Low complexity" evidence="1">
    <location>
        <begin position="66"/>
        <end position="84"/>
    </location>
</feature>
<dbReference type="PROSITE" id="PS51257">
    <property type="entry name" value="PROKAR_LIPOPROTEIN"/>
    <property type="match status" value="1"/>
</dbReference>
<evidence type="ECO:0008006" key="4">
    <source>
        <dbReference type="Google" id="ProtNLM"/>
    </source>
</evidence>
<name>A0A556MP30_9FLAO</name>
<feature type="compositionally biased region" description="Polar residues" evidence="1">
    <location>
        <begin position="32"/>
        <end position="51"/>
    </location>
</feature>
<sequence length="96" mass="10020">MKKITIIASLLVVFTACQKADIRPRTGGCMEPNSTEVKSLSIETPNTGNDSNANPNALGGNGGGSDANPTVDPNNPDPNGGDITDPLRKKDQKDNK</sequence>
<reference evidence="2 3" key="1">
    <citation type="submission" date="2019-07" db="EMBL/GenBank/DDBJ databases">
        <authorList>
            <person name="Huq M.A."/>
        </authorList>
    </citation>
    <scope>NUCLEOTIDE SEQUENCE [LARGE SCALE GENOMIC DNA]</scope>
    <source>
        <strain evidence="2 3">MAH-3</strain>
    </source>
</reference>
<accession>A0A556MP30</accession>
<comment type="caution">
    <text evidence="2">The sequence shown here is derived from an EMBL/GenBank/DDBJ whole genome shotgun (WGS) entry which is preliminary data.</text>
</comment>
<keyword evidence="3" id="KW-1185">Reference proteome</keyword>
<dbReference type="EMBL" id="VLPL01000007">
    <property type="protein sequence ID" value="TSJ41656.1"/>
    <property type="molecule type" value="Genomic_DNA"/>
</dbReference>